<dbReference type="PANTHER" id="PTHR19971">
    <property type="entry name" value="SIGNAL-REGULATORY PROTEIN BETA"/>
    <property type="match status" value="1"/>
</dbReference>
<evidence type="ECO:0000256" key="4">
    <source>
        <dbReference type="SAM" id="Phobius"/>
    </source>
</evidence>
<evidence type="ECO:0000256" key="1">
    <source>
        <dbReference type="ARBA" id="ARBA00023157"/>
    </source>
</evidence>
<evidence type="ECO:0000256" key="5">
    <source>
        <dbReference type="SAM" id="SignalP"/>
    </source>
</evidence>
<feature type="domain" description="Ig-like" evidence="6">
    <location>
        <begin position="9"/>
        <end position="126"/>
    </location>
</feature>
<gene>
    <name evidence="7" type="ORF">KIL84_006601</name>
</gene>
<keyword evidence="1" id="KW-1015">Disulfide bond</keyword>
<dbReference type="PROSITE" id="PS50835">
    <property type="entry name" value="IG_LIKE"/>
    <property type="match status" value="2"/>
</dbReference>
<dbReference type="InterPro" id="IPR013783">
    <property type="entry name" value="Ig-like_fold"/>
</dbReference>
<accession>A0A9D4AU90</accession>
<dbReference type="SMART" id="SM00407">
    <property type="entry name" value="IGc1"/>
    <property type="match status" value="1"/>
</dbReference>
<dbReference type="AlphaFoldDB" id="A0A9D4AU90"/>
<feature type="chain" id="PRO_5039030634" description="Ig-like domain-containing protein" evidence="5">
    <location>
        <begin position="19"/>
        <end position="471"/>
    </location>
</feature>
<keyword evidence="5" id="KW-0732">Signal</keyword>
<dbReference type="InterPro" id="IPR003597">
    <property type="entry name" value="Ig_C1-set"/>
</dbReference>
<keyword evidence="4" id="KW-1133">Transmembrane helix</keyword>
<feature type="signal peptide" evidence="5">
    <location>
        <begin position="1"/>
        <end position="18"/>
    </location>
</feature>
<dbReference type="Pfam" id="PF07686">
    <property type="entry name" value="V-set"/>
    <property type="match status" value="1"/>
</dbReference>
<dbReference type="InterPro" id="IPR007110">
    <property type="entry name" value="Ig-like_dom"/>
</dbReference>
<dbReference type="EMBL" id="JAHDVG010000483">
    <property type="protein sequence ID" value="KAH1170983.1"/>
    <property type="molecule type" value="Genomic_DNA"/>
</dbReference>
<organism evidence="7 8">
    <name type="scientific">Mauremys mutica</name>
    <name type="common">yellowpond turtle</name>
    <dbReference type="NCBI Taxonomy" id="74926"/>
    <lineage>
        <taxon>Eukaryota</taxon>
        <taxon>Metazoa</taxon>
        <taxon>Chordata</taxon>
        <taxon>Craniata</taxon>
        <taxon>Vertebrata</taxon>
        <taxon>Euteleostomi</taxon>
        <taxon>Archelosauria</taxon>
        <taxon>Testudinata</taxon>
        <taxon>Testudines</taxon>
        <taxon>Cryptodira</taxon>
        <taxon>Durocryptodira</taxon>
        <taxon>Testudinoidea</taxon>
        <taxon>Geoemydidae</taxon>
        <taxon>Geoemydinae</taxon>
        <taxon>Mauremys</taxon>
    </lineage>
</organism>
<evidence type="ECO:0000256" key="3">
    <source>
        <dbReference type="SAM" id="MobiDB-lite"/>
    </source>
</evidence>
<dbReference type="Pfam" id="PF07654">
    <property type="entry name" value="C1-set"/>
    <property type="match status" value="1"/>
</dbReference>
<keyword evidence="4" id="KW-0472">Membrane</keyword>
<feature type="compositionally biased region" description="Low complexity" evidence="3">
    <location>
        <begin position="295"/>
        <end position="304"/>
    </location>
</feature>
<name>A0A9D4AU90_9SAUR</name>
<evidence type="ECO:0000313" key="8">
    <source>
        <dbReference type="Proteomes" id="UP000827986"/>
    </source>
</evidence>
<dbReference type="InterPro" id="IPR013106">
    <property type="entry name" value="Ig_V-set"/>
</dbReference>
<feature type="compositionally biased region" description="Basic and acidic residues" evidence="3">
    <location>
        <begin position="353"/>
        <end position="365"/>
    </location>
</feature>
<dbReference type="Gene3D" id="2.60.40.10">
    <property type="entry name" value="Immunoglobulins"/>
    <property type="match status" value="2"/>
</dbReference>
<protein>
    <recommendedName>
        <fullName evidence="6">Ig-like domain-containing protein</fullName>
    </recommendedName>
</protein>
<proteinExistence type="predicted"/>
<keyword evidence="4" id="KW-0812">Transmembrane</keyword>
<dbReference type="SUPFAM" id="SSF48726">
    <property type="entry name" value="Immunoglobulin"/>
    <property type="match status" value="2"/>
</dbReference>
<feature type="compositionally biased region" description="Polar residues" evidence="3">
    <location>
        <begin position="326"/>
        <end position="338"/>
    </location>
</feature>
<sequence length="471" mass="49848">MGLGGLLLPLLVLGVAESQLIVTVGPSPVRAVLGSDVLLPCSFAVGETISLSKFYLAWARGGETVAEYLKEKLTEQPRVKLFPEELSRGNCSLWLRNVSLEDKGRYNSTLIYTPDRSDQQLELQVTAAPRLSIPRRAARTDTASSFPCHVWGFYPQDVTVTWLRDGRVLTDATHSAPQGNPDGTFNLTLTYTFTPTLSDSRSIFSCLVTHAALAQPLREEFPLAVTAGADTAPSKAITGVCIALLLVMVAGLAIYCWRKRRARKGPPSAVETPPEAPAGRSDKTRSEDMVGLGNDGASDAGDGSEQQPLLPAQGREQSETREQDGAQGTASSNYSGSKASDVGTRASSWNTQKDPESEGEPGARDEEGEGAASSQAQLAAQLAFPAQPSTAVEQLVHGQPGADSPQSAGSGGCCPAVGLCSSEWLPVSTRQVPPVSQSLTVCAGDRDCPREHVCASTGQVCLSLTQRHQNS</sequence>
<evidence type="ECO:0000313" key="7">
    <source>
        <dbReference type="EMBL" id="KAH1170983.1"/>
    </source>
</evidence>
<dbReference type="Proteomes" id="UP000827986">
    <property type="component" value="Unassembled WGS sequence"/>
</dbReference>
<feature type="transmembrane region" description="Helical" evidence="4">
    <location>
        <begin position="236"/>
        <end position="257"/>
    </location>
</feature>
<comment type="caution">
    <text evidence="7">The sequence shown here is derived from an EMBL/GenBank/DDBJ whole genome shotgun (WGS) entry which is preliminary data.</text>
</comment>
<evidence type="ECO:0000256" key="2">
    <source>
        <dbReference type="ARBA" id="ARBA00023180"/>
    </source>
</evidence>
<dbReference type="PROSITE" id="PS00290">
    <property type="entry name" value="IG_MHC"/>
    <property type="match status" value="1"/>
</dbReference>
<reference evidence="7" key="1">
    <citation type="submission" date="2021-09" db="EMBL/GenBank/DDBJ databases">
        <title>The genome of Mauremys mutica provides insights into the evolution of semi-aquatic lifestyle.</title>
        <authorList>
            <person name="Gong S."/>
            <person name="Gao Y."/>
        </authorList>
    </citation>
    <scope>NUCLEOTIDE SEQUENCE</scope>
    <source>
        <strain evidence="7">MM-2020</strain>
        <tissue evidence="7">Muscle</tissue>
    </source>
</reference>
<dbReference type="InterPro" id="IPR051755">
    <property type="entry name" value="Ig-like_CS_Receptor"/>
</dbReference>
<dbReference type="InterPro" id="IPR003006">
    <property type="entry name" value="Ig/MHC_CS"/>
</dbReference>
<feature type="region of interest" description="Disordered" evidence="3">
    <location>
        <begin position="263"/>
        <end position="377"/>
    </location>
</feature>
<dbReference type="InterPro" id="IPR036179">
    <property type="entry name" value="Ig-like_dom_sf"/>
</dbReference>
<keyword evidence="2" id="KW-0325">Glycoprotein</keyword>
<evidence type="ECO:0000259" key="6">
    <source>
        <dbReference type="PROSITE" id="PS50835"/>
    </source>
</evidence>
<keyword evidence="8" id="KW-1185">Reference proteome</keyword>
<feature type="domain" description="Ig-like" evidence="6">
    <location>
        <begin position="129"/>
        <end position="222"/>
    </location>
</feature>